<dbReference type="GO" id="GO:0016567">
    <property type="term" value="P:protein ubiquitination"/>
    <property type="evidence" value="ECO:0007669"/>
    <property type="project" value="TreeGrafter"/>
</dbReference>
<keyword evidence="1 2" id="KW-0802">TPR repeat</keyword>
<dbReference type="InterPro" id="IPR011990">
    <property type="entry name" value="TPR-like_helical_dom_sf"/>
</dbReference>
<feature type="repeat" description="TPR" evidence="2">
    <location>
        <begin position="464"/>
        <end position="497"/>
    </location>
</feature>
<keyword evidence="5" id="KW-1185">Reference proteome</keyword>
<accession>A0A1V9YK98</accession>
<dbReference type="GO" id="GO:0051301">
    <property type="term" value="P:cell division"/>
    <property type="evidence" value="ECO:0007669"/>
    <property type="project" value="TreeGrafter"/>
</dbReference>
<dbReference type="PANTHER" id="PTHR12558:SF36">
    <property type="entry name" value="ANAPHASE-PROMOTING COMPLEX SUBUNIT 7"/>
    <property type="match status" value="1"/>
</dbReference>
<dbReference type="Proteomes" id="UP000243579">
    <property type="component" value="Unassembled WGS sequence"/>
</dbReference>
<proteinExistence type="predicted"/>
<evidence type="ECO:0000256" key="3">
    <source>
        <dbReference type="SAM" id="MobiDB-lite"/>
    </source>
</evidence>
<dbReference type="Gene3D" id="1.25.40.10">
    <property type="entry name" value="Tetratricopeptide repeat domain"/>
    <property type="match status" value="4"/>
</dbReference>
<dbReference type="Pfam" id="PF13432">
    <property type="entry name" value="TPR_16"/>
    <property type="match status" value="1"/>
</dbReference>
<dbReference type="PROSITE" id="PS50005">
    <property type="entry name" value="TPR"/>
    <property type="match status" value="2"/>
</dbReference>
<dbReference type="AlphaFoldDB" id="A0A1V9YK98"/>
<feature type="region of interest" description="Disordered" evidence="3">
    <location>
        <begin position="521"/>
        <end position="543"/>
    </location>
</feature>
<dbReference type="GO" id="GO:0045842">
    <property type="term" value="P:positive regulation of mitotic metaphase/anaphase transition"/>
    <property type="evidence" value="ECO:0007669"/>
    <property type="project" value="TreeGrafter"/>
</dbReference>
<dbReference type="EMBL" id="JNBR01001530">
    <property type="protein sequence ID" value="OQR86086.1"/>
    <property type="molecule type" value="Genomic_DNA"/>
</dbReference>
<reference evidence="4 5" key="1">
    <citation type="journal article" date="2014" name="Genome Biol. Evol.">
        <title>The secreted proteins of Achlya hypogyna and Thraustotheca clavata identify the ancestral oomycete secretome and reveal gene acquisitions by horizontal gene transfer.</title>
        <authorList>
            <person name="Misner I."/>
            <person name="Blouin N."/>
            <person name="Leonard G."/>
            <person name="Richards T.A."/>
            <person name="Lane C.E."/>
        </authorList>
    </citation>
    <scope>NUCLEOTIDE SEQUENCE [LARGE SCALE GENOMIC DNA]</scope>
    <source>
        <strain evidence="4 5">ATCC 48635</strain>
    </source>
</reference>
<protein>
    <submittedName>
        <fullName evidence="4">Anaphase-promoting complex subunit 7</fullName>
    </submittedName>
</protein>
<dbReference type="SMART" id="SM00028">
    <property type="entry name" value="TPR"/>
    <property type="match status" value="7"/>
</dbReference>
<dbReference type="STRING" id="1202772.A0A1V9YK98"/>
<name>A0A1V9YK98_ACHHY</name>
<dbReference type="InterPro" id="IPR019734">
    <property type="entry name" value="TPR_rpt"/>
</dbReference>
<dbReference type="Pfam" id="PF14559">
    <property type="entry name" value="TPR_19"/>
    <property type="match status" value="2"/>
</dbReference>
<evidence type="ECO:0000313" key="5">
    <source>
        <dbReference type="Proteomes" id="UP000243579"/>
    </source>
</evidence>
<dbReference type="GO" id="GO:0005680">
    <property type="term" value="C:anaphase-promoting complex"/>
    <property type="evidence" value="ECO:0007669"/>
    <property type="project" value="TreeGrafter"/>
</dbReference>
<dbReference type="SUPFAM" id="SSF48452">
    <property type="entry name" value="TPR-like"/>
    <property type="match status" value="2"/>
</dbReference>
<feature type="repeat" description="TPR" evidence="2">
    <location>
        <begin position="114"/>
        <end position="147"/>
    </location>
</feature>
<evidence type="ECO:0000313" key="4">
    <source>
        <dbReference type="EMBL" id="OQR86086.1"/>
    </source>
</evidence>
<dbReference type="PANTHER" id="PTHR12558">
    <property type="entry name" value="CELL DIVISION CYCLE 16,23,27"/>
    <property type="match status" value="1"/>
</dbReference>
<evidence type="ECO:0000256" key="1">
    <source>
        <dbReference type="ARBA" id="ARBA00022803"/>
    </source>
</evidence>
<evidence type="ECO:0000256" key="2">
    <source>
        <dbReference type="PROSITE-ProRule" id="PRU00339"/>
    </source>
</evidence>
<dbReference type="OrthoDB" id="308440at2759"/>
<gene>
    <name evidence="4" type="ORF">ACHHYP_10994</name>
</gene>
<organism evidence="4 5">
    <name type="scientific">Achlya hypogyna</name>
    <name type="common">Oomycete</name>
    <name type="synonym">Protoachlya hypogyna</name>
    <dbReference type="NCBI Taxonomy" id="1202772"/>
    <lineage>
        <taxon>Eukaryota</taxon>
        <taxon>Sar</taxon>
        <taxon>Stramenopiles</taxon>
        <taxon>Oomycota</taxon>
        <taxon>Saprolegniomycetes</taxon>
        <taxon>Saprolegniales</taxon>
        <taxon>Achlyaceae</taxon>
        <taxon>Achlya</taxon>
    </lineage>
</organism>
<sequence length="543" mass="58508">MPASDAMMLNLEAQMRSLLAAGEIQSVTLLGGLFCSLAPGGSKRSAVYILYADALLAKSEFKRAIRYYAVAIACDDNPDEINVRLKMAKAMHALDDVEGALHTLSAIPAKARTLSVYMLLGKLYKAQGLAKLAEDAFKSVLAISPYAVEASLALAEVSAVLEQDRPQGSTAIASLYEAMHLPPTDAMWLPTLTLAHLHSASHRHPLALDAFATLGRTFPSSLHCTLLRAMAHIELEQPEAALSLFQRARQLDATSAECMDVYAGVLKQSGHTMPLNNLVRELFSLTEGCPEVWVAAAAYAELKGDAASALQLADRAVSVAPSFARGHLCRGHVLLQMGRPEHAVGAFTTANQLAPSVAAFEGLVESFCDLCLKGVDKYLDAMTAARLALLLAPHSPRALVLLGTVLALRPESRDKARRTFEKVLSLNPGALRARFGLIDLFISDNNLPRAIAELEALVAKKPRDVLFAKLGDVYTMHREYAQALPAYHKALSLNPAMAQALHGLDRVEKLMRGEDPDAALSSIQMDDTEDVDDASDYHGTPNV</sequence>
<comment type="caution">
    <text evidence="4">The sequence shown here is derived from an EMBL/GenBank/DDBJ whole genome shotgun (WGS) entry which is preliminary data.</text>
</comment>